<name>A0ABU6KDF9_9BACI</name>
<dbReference type="PROSITE" id="PS51677">
    <property type="entry name" value="NODB"/>
    <property type="match status" value="1"/>
</dbReference>
<dbReference type="EMBL" id="JARZFX010000002">
    <property type="protein sequence ID" value="MEC5423108.1"/>
    <property type="molecule type" value="Genomic_DNA"/>
</dbReference>
<gene>
    <name evidence="2" type="ORF">QGM71_06290</name>
</gene>
<sequence>MHRLSVLVVLCVAAALIQGCSQQIMNGSSLVIKEIAIAPKSVPKLKEEDLIDLSPYDREPTEWGEQVKGVKTQMQTNERKIALTFDACGGDHGNGYDEELLLFLKEEKIPATLFVNERWIHANEALFLDLADNPLFQIENHGTHHSPLSVNGGEAWGIPATQSPQEAYNEIMQNHDTVKGLTGREMAMFRSGTAYYDEVAVELAVNLGYDVVNFDVLGDAGATYSGEQVKNALLGSQKGSIVLLHMNQPGSGTAEGVKLAIPLLRDQGFEFVLLEDEILK</sequence>
<dbReference type="SUPFAM" id="SSF88713">
    <property type="entry name" value="Glycoside hydrolase/deacetylase"/>
    <property type="match status" value="1"/>
</dbReference>
<dbReference type="InterPro" id="IPR002509">
    <property type="entry name" value="NODB_dom"/>
</dbReference>
<dbReference type="Pfam" id="PF01522">
    <property type="entry name" value="Polysacc_deac_1"/>
    <property type="match status" value="1"/>
</dbReference>
<proteinExistence type="predicted"/>
<evidence type="ECO:0000313" key="2">
    <source>
        <dbReference type="EMBL" id="MEC5423108.1"/>
    </source>
</evidence>
<dbReference type="InterPro" id="IPR050248">
    <property type="entry name" value="Polysacc_deacetylase_ArnD"/>
</dbReference>
<feature type="domain" description="NodB homology" evidence="1">
    <location>
        <begin position="79"/>
        <end position="272"/>
    </location>
</feature>
<dbReference type="PANTHER" id="PTHR10587">
    <property type="entry name" value="GLYCOSYL TRANSFERASE-RELATED"/>
    <property type="match status" value="1"/>
</dbReference>
<dbReference type="InterPro" id="IPR011330">
    <property type="entry name" value="Glyco_hydro/deAcase_b/a-brl"/>
</dbReference>
<dbReference type="PANTHER" id="PTHR10587:SF134">
    <property type="entry name" value="SECRETED PROTEIN"/>
    <property type="match status" value="1"/>
</dbReference>
<dbReference type="RefSeq" id="WP_327606673.1">
    <property type="nucleotide sequence ID" value="NZ_JARZFX010000002.1"/>
</dbReference>
<keyword evidence="3" id="KW-1185">Reference proteome</keyword>
<accession>A0ABU6KDF9</accession>
<evidence type="ECO:0000313" key="3">
    <source>
        <dbReference type="Proteomes" id="UP001335737"/>
    </source>
</evidence>
<dbReference type="Gene3D" id="3.20.20.370">
    <property type="entry name" value="Glycoside hydrolase/deacetylase"/>
    <property type="match status" value="1"/>
</dbReference>
<protein>
    <submittedName>
        <fullName evidence="2">Polysaccharide deacetylase family protein</fullName>
    </submittedName>
</protein>
<reference evidence="2 3" key="1">
    <citation type="journal article" date="2024" name="Int. J. Syst. Evol. Microbiol.">
        <title>Virgibacillus tibetensis sp. nov., isolated from salt lake on the Tibetan Plateau of China.</title>
        <authorList>
            <person name="Phurbu D."/>
            <person name="Liu Z.-X."/>
            <person name="Wang R."/>
            <person name="Zheng Y.-Y."/>
            <person name="Liu H.-C."/>
            <person name="Zhou Y.-G."/>
            <person name="Yu Y.-J."/>
            <person name="Li A.-H."/>
        </authorList>
    </citation>
    <scope>NUCLEOTIDE SEQUENCE [LARGE SCALE GENOMIC DNA]</scope>
    <source>
        <strain evidence="2 3">C22-A2</strain>
    </source>
</reference>
<dbReference type="PROSITE" id="PS51257">
    <property type="entry name" value="PROKAR_LIPOPROTEIN"/>
    <property type="match status" value="1"/>
</dbReference>
<evidence type="ECO:0000259" key="1">
    <source>
        <dbReference type="PROSITE" id="PS51677"/>
    </source>
</evidence>
<organism evidence="2 3">
    <name type="scientific">Virgibacillus tibetensis</name>
    <dbReference type="NCBI Taxonomy" id="3042313"/>
    <lineage>
        <taxon>Bacteria</taxon>
        <taxon>Bacillati</taxon>
        <taxon>Bacillota</taxon>
        <taxon>Bacilli</taxon>
        <taxon>Bacillales</taxon>
        <taxon>Bacillaceae</taxon>
        <taxon>Virgibacillus</taxon>
    </lineage>
</organism>
<comment type="caution">
    <text evidence="2">The sequence shown here is derived from an EMBL/GenBank/DDBJ whole genome shotgun (WGS) entry which is preliminary data.</text>
</comment>
<dbReference type="Proteomes" id="UP001335737">
    <property type="component" value="Unassembled WGS sequence"/>
</dbReference>